<gene>
    <name evidence="2" type="ORF">BCR33DRAFT_723430</name>
</gene>
<dbReference type="Pfam" id="PF25534">
    <property type="entry name" value="DUF7918"/>
    <property type="match status" value="1"/>
</dbReference>
<name>A0A1Y2BC30_9FUNG</name>
<reference evidence="2 3" key="1">
    <citation type="submission" date="2016-07" db="EMBL/GenBank/DDBJ databases">
        <title>Pervasive Adenine N6-methylation of Active Genes in Fungi.</title>
        <authorList>
            <consortium name="DOE Joint Genome Institute"/>
            <person name="Mondo S.J."/>
            <person name="Dannebaum R.O."/>
            <person name="Kuo R.C."/>
            <person name="Labutti K."/>
            <person name="Haridas S."/>
            <person name="Kuo A."/>
            <person name="Salamov A."/>
            <person name="Ahrendt S.R."/>
            <person name="Lipzen A."/>
            <person name="Sullivan W."/>
            <person name="Andreopoulos W.B."/>
            <person name="Clum A."/>
            <person name="Lindquist E."/>
            <person name="Daum C."/>
            <person name="Ramamoorthy G.K."/>
            <person name="Gryganskyi A."/>
            <person name="Culley D."/>
            <person name="Magnuson J.K."/>
            <person name="James T.Y."/>
            <person name="O'Malley M.A."/>
            <person name="Stajich J.E."/>
            <person name="Spatafora J.W."/>
            <person name="Visel A."/>
            <person name="Grigoriev I.V."/>
        </authorList>
    </citation>
    <scope>NUCLEOTIDE SEQUENCE [LARGE SCALE GENOMIC DNA]</scope>
    <source>
        <strain evidence="2 3">JEL800</strain>
    </source>
</reference>
<sequence>MVELIIPSHPDCPEFRNATLAIGIRLENSLSNSPEYPHPSGAECTIVESVLGSSYAIEFDCRNPNAVSDPRGSFLPGLVYLEAELWIDGKRMDSRFLRQRGLTSLEGKWEGHIRRPFIFSAPKIVENGGIMNANELNVLGTIVIQIWPVRLVGTNPPKQQESSIKSFVHEVNEKAKKGVFISATTNSFNLENGSTSRRSSLCKLEPSTEGHMTLESNIPRKCEVEDSGEDIVFVGELMPKKREVLDVIDLTED</sequence>
<protein>
    <recommendedName>
        <fullName evidence="1">DUF7918 domain-containing protein</fullName>
    </recommendedName>
</protein>
<evidence type="ECO:0000313" key="2">
    <source>
        <dbReference type="EMBL" id="ORY32388.1"/>
    </source>
</evidence>
<dbReference type="AlphaFoldDB" id="A0A1Y2BC30"/>
<dbReference type="OrthoDB" id="64198at2759"/>
<proteinExistence type="predicted"/>
<dbReference type="EMBL" id="MCGO01000071">
    <property type="protein sequence ID" value="ORY32388.1"/>
    <property type="molecule type" value="Genomic_DNA"/>
</dbReference>
<dbReference type="Proteomes" id="UP000193642">
    <property type="component" value="Unassembled WGS sequence"/>
</dbReference>
<keyword evidence="3" id="KW-1185">Reference proteome</keyword>
<dbReference type="InterPro" id="IPR057678">
    <property type="entry name" value="DUF7918"/>
</dbReference>
<evidence type="ECO:0000259" key="1">
    <source>
        <dbReference type="Pfam" id="PF25534"/>
    </source>
</evidence>
<accession>A0A1Y2BC30</accession>
<organism evidence="2 3">
    <name type="scientific">Rhizoclosmatium globosum</name>
    <dbReference type="NCBI Taxonomy" id="329046"/>
    <lineage>
        <taxon>Eukaryota</taxon>
        <taxon>Fungi</taxon>
        <taxon>Fungi incertae sedis</taxon>
        <taxon>Chytridiomycota</taxon>
        <taxon>Chytridiomycota incertae sedis</taxon>
        <taxon>Chytridiomycetes</taxon>
        <taxon>Chytridiales</taxon>
        <taxon>Chytriomycetaceae</taxon>
        <taxon>Rhizoclosmatium</taxon>
    </lineage>
</organism>
<feature type="domain" description="DUF7918" evidence="1">
    <location>
        <begin position="48"/>
        <end position="187"/>
    </location>
</feature>
<comment type="caution">
    <text evidence="2">The sequence shown here is derived from an EMBL/GenBank/DDBJ whole genome shotgun (WGS) entry which is preliminary data.</text>
</comment>
<evidence type="ECO:0000313" key="3">
    <source>
        <dbReference type="Proteomes" id="UP000193642"/>
    </source>
</evidence>